<feature type="transmembrane region" description="Helical" evidence="2">
    <location>
        <begin position="6"/>
        <end position="30"/>
    </location>
</feature>
<evidence type="ECO:0000256" key="2">
    <source>
        <dbReference type="SAM" id="Phobius"/>
    </source>
</evidence>
<dbReference type="PANTHER" id="PTHR33219">
    <property type="entry name" value="YLMG HOMOLOG PROTEIN 2, CHLOROPLASTIC"/>
    <property type="match status" value="1"/>
</dbReference>
<name>A0A239PTD0_9PROT</name>
<dbReference type="GO" id="GO:0016020">
    <property type="term" value="C:membrane"/>
    <property type="evidence" value="ECO:0007669"/>
    <property type="project" value="InterPro"/>
</dbReference>
<evidence type="ECO:0000313" key="4">
    <source>
        <dbReference type="Proteomes" id="UP000198346"/>
    </source>
</evidence>
<evidence type="ECO:0000256" key="1">
    <source>
        <dbReference type="ARBA" id="ARBA00010894"/>
    </source>
</evidence>
<dbReference type="InterPro" id="IPR003425">
    <property type="entry name" value="CCB3/YggT"/>
</dbReference>
<organism evidence="3 4">
    <name type="scientific">Amphiplicatus metriothermophilus</name>
    <dbReference type="NCBI Taxonomy" id="1519374"/>
    <lineage>
        <taxon>Bacteria</taxon>
        <taxon>Pseudomonadati</taxon>
        <taxon>Pseudomonadota</taxon>
        <taxon>Alphaproteobacteria</taxon>
        <taxon>Parvularculales</taxon>
        <taxon>Parvularculaceae</taxon>
        <taxon>Amphiplicatus</taxon>
    </lineage>
</organism>
<sequence length="100" mass="11154">MAVIAYLFNALIQLYIIVIIVTVILSWLLAFNVVNRHNRFVDAVWRTCLALTEPALRPIRNFLPSLGGIDLSPIILLIAVNALQIGVNRYVFAPLLARGL</sequence>
<dbReference type="AlphaFoldDB" id="A0A239PTD0"/>
<dbReference type="Pfam" id="PF02325">
    <property type="entry name" value="CCB3_YggT"/>
    <property type="match status" value="1"/>
</dbReference>
<keyword evidence="2" id="KW-0472">Membrane</keyword>
<evidence type="ECO:0000313" key="3">
    <source>
        <dbReference type="EMBL" id="SNT73551.1"/>
    </source>
</evidence>
<keyword evidence="4" id="KW-1185">Reference proteome</keyword>
<keyword evidence="2" id="KW-0812">Transmembrane</keyword>
<dbReference type="EMBL" id="FZQA01000003">
    <property type="protein sequence ID" value="SNT73551.1"/>
    <property type="molecule type" value="Genomic_DNA"/>
</dbReference>
<keyword evidence="2" id="KW-1133">Transmembrane helix</keyword>
<proteinExistence type="inferred from homology"/>
<comment type="similarity">
    <text evidence="1">Belongs to the YggT family.</text>
</comment>
<gene>
    <name evidence="3" type="ORF">SAMN06297382_1872</name>
</gene>
<reference evidence="3 4" key="1">
    <citation type="submission" date="2017-07" db="EMBL/GenBank/DDBJ databases">
        <authorList>
            <person name="Sun Z.S."/>
            <person name="Albrecht U."/>
            <person name="Echele G."/>
            <person name="Lee C.C."/>
        </authorList>
    </citation>
    <scope>NUCLEOTIDE SEQUENCE [LARGE SCALE GENOMIC DNA]</scope>
    <source>
        <strain evidence="3 4">CGMCC 1.12710</strain>
    </source>
</reference>
<accession>A0A239PTD0</accession>
<dbReference type="Proteomes" id="UP000198346">
    <property type="component" value="Unassembled WGS sequence"/>
</dbReference>
<dbReference type="OrthoDB" id="9814445at2"/>
<dbReference type="RefSeq" id="WP_089412328.1">
    <property type="nucleotide sequence ID" value="NZ_FZQA01000003.1"/>
</dbReference>
<protein>
    <submittedName>
        <fullName evidence="3">YggT family protein</fullName>
    </submittedName>
</protein>
<dbReference type="PANTHER" id="PTHR33219:SF14">
    <property type="entry name" value="PROTEIN COFACTOR ASSEMBLY OF COMPLEX C SUBUNIT B CCB3, CHLOROPLASTIC-RELATED"/>
    <property type="match status" value="1"/>
</dbReference>